<reference evidence="4" key="1">
    <citation type="submission" date="2023-04" db="EMBL/GenBank/DDBJ databases">
        <title>Ambrosiozyma monospora NBRC 1965.</title>
        <authorList>
            <person name="Ichikawa N."/>
            <person name="Sato H."/>
            <person name="Tonouchi N."/>
        </authorList>
    </citation>
    <scope>NUCLEOTIDE SEQUENCE</scope>
    <source>
        <strain evidence="4">NBRC 1965</strain>
    </source>
</reference>
<dbReference type="InterPro" id="IPR001012">
    <property type="entry name" value="UBX_dom"/>
</dbReference>
<accession>A0A9W7DEV0</accession>
<feature type="compositionally biased region" description="Low complexity" evidence="2">
    <location>
        <begin position="157"/>
        <end position="187"/>
    </location>
</feature>
<dbReference type="PANTHER" id="PTHR46424">
    <property type="entry name" value="UBX DOMAIN-CONTAINING PROTEIN 4"/>
    <property type="match status" value="1"/>
</dbReference>
<gene>
    <name evidence="4" type="ORF">Amon01_000344200</name>
</gene>
<comment type="caution">
    <text evidence="4">The sequence shown here is derived from an EMBL/GenBank/DDBJ whole genome shotgun (WGS) entry which is preliminary data.</text>
</comment>
<dbReference type="PANTHER" id="PTHR46424:SF1">
    <property type="entry name" value="UBX DOMAIN-CONTAINING PROTEIN 4"/>
    <property type="match status" value="1"/>
</dbReference>
<dbReference type="AlphaFoldDB" id="A0A9W7DEV0"/>
<dbReference type="Gene3D" id="3.10.20.90">
    <property type="entry name" value="Phosphatidylinositol 3-kinase Catalytic Subunit, Chain A, domain 1"/>
    <property type="match status" value="1"/>
</dbReference>
<feature type="compositionally biased region" description="Low complexity" evidence="2">
    <location>
        <begin position="215"/>
        <end position="251"/>
    </location>
</feature>
<feature type="compositionally biased region" description="Basic and acidic residues" evidence="2">
    <location>
        <begin position="422"/>
        <end position="432"/>
    </location>
</feature>
<dbReference type="Pfam" id="PF00789">
    <property type="entry name" value="UBX"/>
    <property type="match status" value="1"/>
</dbReference>
<sequence length="567" mass="63114">MSDTSQDPETLSSADQTPARETAISQLPYKFETDAGYAIQLSLNQKLPLLMLIREDSDESTSWIIDHFDNHEHLSQFVKDLLLTSFINLDILKDSTNFQLFLQIFPQFINVSAPCVVIIHSGMIVDIITTTVTPLEFGERLKKAHSSLKNIEGVAISSQQQTATSSRPVVNSPSVPQHSPLSQPQSQLEQGTSTTRARESQHQSTPPLTPNLAQTTSNTEISSSSSSSTNETTHRPSQVPSSVPASSSGSDAAKKARRYSSLKEQAAEVAAQKHRENLIKQKRLDRLERERILKLLQADREERKRHKIAEKEENSEKVLDLGPVRPVHDNLHNKRLEESEEYTLQVKLFDGKSFRAKFKKTDTLFAVREYVLEHYTEYQQLPFYFFKTIDRITLSDADEDKTLKALKLNRTTLIMKPIDPYAKKANSDKDNEASNTAAGQTDATSSFSWLKNTVSSYLWGSQNNNQPTQGSSSTHPNRTIQGTSSSSNINPAQSSSLHYTPATSPQYHDYDGGEISDSQSESVYHSPELRSRSMSPAPQLASSLHSTGGQQNSFNLYGAISQSGLGH</sequence>
<evidence type="ECO:0000313" key="4">
    <source>
        <dbReference type="EMBL" id="GMG27464.1"/>
    </source>
</evidence>
<evidence type="ECO:0000256" key="2">
    <source>
        <dbReference type="SAM" id="MobiDB-lite"/>
    </source>
</evidence>
<dbReference type="PROSITE" id="PS50033">
    <property type="entry name" value="UBX"/>
    <property type="match status" value="1"/>
</dbReference>
<keyword evidence="1" id="KW-0175">Coiled coil</keyword>
<dbReference type="GO" id="GO:0005783">
    <property type="term" value="C:endoplasmic reticulum"/>
    <property type="evidence" value="ECO:0007669"/>
    <property type="project" value="TreeGrafter"/>
</dbReference>
<feature type="domain" description="UBX" evidence="3">
    <location>
        <begin position="337"/>
        <end position="416"/>
    </location>
</feature>
<evidence type="ECO:0000313" key="5">
    <source>
        <dbReference type="Proteomes" id="UP001165063"/>
    </source>
</evidence>
<dbReference type="InterPro" id="IPR029071">
    <property type="entry name" value="Ubiquitin-like_domsf"/>
</dbReference>
<feature type="compositionally biased region" description="Polar residues" evidence="2">
    <location>
        <begin position="460"/>
        <end position="483"/>
    </location>
</feature>
<evidence type="ECO:0000256" key="1">
    <source>
        <dbReference type="SAM" id="Coils"/>
    </source>
</evidence>
<dbReference type="GO" id="GO:0036503">
    <property type="term" value="P:ERAD pathway"/>
    <property type="evidence" value="ECO:0007669"/>
    <property type="project" value="TreeGrafter"/>
</dbReference>
<evidence type="ECO:0000259" key="3">
    <source>
        <dbReference type="PROSITE" id="PS50033"/>
    </source>
</evidence>
<feature type="compositionally biased region" description="Low complexity" evidence="2">
    <location>
        <begin position="484"/>
        <end position="496"/>
    </location>
</feature>
<dbReference type="Proteomes" id="UP001165063">
    <property type="component" value="Unassembled WGS sequence"/>
</dbReference>
<dbReference type="SMART" id="SM00166">
    <property type="entry name" value="UBX"/>
    <property type="match status" value="1"/>
</dbReference>
<feature type="coiled-coil region" evidence="1">
    <location>
        <begin position="270"/>
        <end position="304"/>
    </location>
</feature>
<keyword evidence="5" id="KW-1185">Reference proteome</keyword>
<organism evidence="4 5">
    <name type="scientific">Ambrosiozyma monospora</name>
    <name type="common">Yeast</name>
    <name type="synonym">Endomycopsis monosporus</name>
    <dbReference type="NCBI Taxonomy" id="43982"/>
    <lineage>
        <taxon>Eukaryota</taxon>
        <taxon>Fungi</taxon>
        <taxon>Dikarya</taxon>
        <taxon>Ascomycota</taxon>
        <taxon>Saccharomycotina</taxon>
        <taxon>Pichiomycetes</taxon>
        <taxon>Pichiales</taxon>
        <taxon>Pichiaceae</taxon>
        <taxon>Ambrosiozyma</taxon>
    </lineage>
</organism>
<feature type="compositionally biased region" description="Polar residues" evidence="2">
    <location>
        <begin position="532"/>
        <end position="555"/>
    </location>
</feature>
<dbReference type="OrthoDB" id="2445133at2759"/>
<feature type="region of interest" description="Disordered" evidence="2">
    <location>
        <begin position="422"/>
        <end position="441"/>
    </location>
</feature>
<dbReference type="Pfam" id="PF23187">
    <property type="entry name" value="UBX7_N"/>
    <property type="match status" value="1"/>
</dbReference>
<feature type="region of interest" description="Disordered" evidence="2">
    <location>
        <begin position="156"/>
        <end position="265"/>
    </location>
</feature>
<dbReference type="SUPFAM" id="SSF54236">
    <property type="entry name" value="Ubiquitin-like"/>
    <property type="match status" value="1"/>
</dbReference>
<dbReference type="CDD" id="cd01767">
    <property type="entry name" value="UBX"/>
    <property type="match status" value="1"/>
</dbReference>
<name>A0A9W7DEV0_AMBMO</name>
<proteinExistence type="predicted"/>
<protein>
    <submittedName>
        <fullName evidence="4">Unnamed protein product</fullName>
    </submittedName>
</protein>
<dbReference type="EMBL" id="BSXU01001440">
    <property type="protein sequence ID" value="GMG27464.1"/>
    <property type="molecule type" value="Genomic_DNA"/>
</dbReference>
<feature type="region of interest" description="Disordered" evidence="2">
    <location>
        <begin position="460"/>
        <end position="555"/>
    </location>
</feature>
<feature type="compositionally biased region" description="Polar residues" evidence="2">
    <location>
        <begin position="497"/>
        <end position="506"/>
    </location>
</feature>
<feature type="compositionally biased region" description="Polar residues" evidence="2">
    <location>
        <begin position="202"/>
        <end position="214"/>
    </location>
</feature>